<dbReference type="Gene3D" id="1.10.10.10">
    <property type="entry name" value="Winged helix-like DNA-binding domain superfamily/Winged helix DNA-binding domain"/>
    <property type="match status" value="1"/>
</dbReference>
<dbReference type="InterPro" id="IPR046531">
    <property type="entry name" value="DUF6596"/>
</dbReference>
<evidence type="ECO:0000259" key="2">
    <source>
        <dbReference type="Pfam" id="PF20239"/>
    </source>
</evidence>
<dbReference type="InterPro" id="IPR013325">
    <property type="entry name" value="RNA_pol_sigma_r2"/>
</dbReference>
<sequence>MNEANRAIEAVYRAQSGRVLASLIRLLGGMEAAEEALLDAFAAAARQWPHEGVPRNPVSWLISAGRFKAIDRMRRNARFDAAQAELLRQVEEALEVEPTPQDIADDHLRLIFTCCHPALPPDAQLALTLREVCGLSTEDVARAFLVPTPTIAQRIVRAKNRIRDEQLPYQVPTPPELPARLAIVLHVIYLLFNEGYSPASGEAGTRPDVSGEALRLGQVLFDLLPEPEVGGLLALMMVHEARRPGRLSPEGDIVLLADQDRTLWDHETIARAGRIVAGALRTPRPGPYAIQAAIAALHAEPPTADDTDWVEIAGLYDLLMRVAPSPVVALNRAVAIAMRDGPEAGLRLVEDLIETGELSGYHLAHAARADLCRRLGRPGEARDAYRRALDLARQEPERRFLARRLAELDA</sequence>
<dbReference type="SUPFAM" id="SSF88946">
    <property type="entry name" value="Sigma2 domain of RNA polymerase sigma factors"/>
    <property type="match status" value="1"/>
</dbReference>
<dbReference type="GO" id="GO:0003677">
    <property type="term" value="F:DNA binding"/>
    <property type="evidence" value="ECO:0007669"/>
    <property type="project" value="InterPro"/>
</dbReference>
<dbReference type="InterPro" id="IPR013249">
    <property type="entry name" value="RNA_pol_sigma70_r4_t2"/>
</dbReference>
<dbReference type="GO" id="GO:0006352">
    <property type="term" value="P:DNA-templated transcription initiation"/>
    <property type="evidence" value="ECO:0007669"/>
    <property type="project" value="InterPro"/>
</dbReference>
<dbReference type="PANTHER" id="PTHR47756">
    <property type="entry name" value="BLL6612 PROTEIN-RELATED"/>
    <property type="match status" value="1"/>
</dbReference>
<dbReference type="Pfam" id="PF20239">
    <property type="entry name" value="DUF6596"/>
    <property type="match status" value="1"/>
</dbReference>
<evidence type="ECO:0000313" key="3">
    <source>
        <dbReference type="EMBL" id="QEE19022.1"/>
    </source>
</evidence>
<feature type="domain" description="RNA polymerase sigma factor 70 region 4 type 2" evidence="1">
    <location>
        <begin position="111"/>
        <end position="161"/>
    </location>
</feature>
<protein>
    <submittedName>
        <fullName evidence="3">RNA polymerase sigma factor</fullName>
    </submittedName>
</protein>
<evidence type="ECO:0000259" key="1">
    <source>
        <dbReference type="Pfam" id="PF08281"/>
    </source>
</evidence>
<dbReference type="InterPro" id="IPR036388">
    <property type="entry name" value="WH-like_DNA-bd_sf"/>
</dbReference>
<accession>A0A5B9DJL5</accession>
<name>A0A5B9DJL5_9HYPH</name>
<dbReference type="InterPro" id="IPR013324">
    <property type="entry name" value="RNA_pol_sigma_r3/r4-like"/>
</dbReference>
<dbReference type="OrthoDB" id="9780299at2"/>
<dbReference type="RefSeq" id="WP_147654875.1">
    <property type="nucleotide sequence ID" value="NZ_BMFM01000001.1"/>
</dbReference>
<gene>
    <name evidence="3" type="ORF">FNA67_01995</name>
</gene>
<dbReference type="SUPFAM" id="SSF88659">
    <property type="entry name" value="Sigma3 and sigma4 domains of RNA polymerase sigma factors"/>
    <property type="match status" value="1"/>
</dbReference>
<dbReference type="PANTHER" id="PTHR47756:SF2">
    <property type="entry name" value="BLL6612 PROTEIN"/>
    <property type="match status" value="1"/>
</dbReference>
<dbReference type="Pfam" id="PF08281">
    <property type="entry name" value="Sigma70_r4_2"/>
    <property type="match status" value="1"/>
</dbReference>
<feature type="domain" description="DUF6596" evidence="2">
    <location>
        <begin position="180"/>
        <end position="278"/>
    </location>
</feature>
<dbReference type="Proteomes" id="UP000321062">
    <property type="component" value="Chromosome"/>
</dbReference>
<proteinExistence type="predicted"/>
<evidence type="ECO:0000313" key="4">
    <source>
        <dbReference type="Proteomes" id="UP000321062"/>
    </source>
</evidence>
<dbReference type="GO" id="GO:0016987">
    <property type="term" value="F:sigma factor activity"/>
    <property type="evidence" value="ECO:0007669"/>
    <property type="project" value="InterPro"/>
</dbReference>
<keyword evidence="4" id="KW-1185">Reference proteome</keyword>
<reference evidence="3 4" key="1">
    <citation type="journal article" date="2015" name="Int. J. Syst. Evol. Microbiol.">
        <title>Youhaiella tibetensis gen. nov., sp. nov., isolated from subsurface sediment.</title>
        <authorList>
            <person name="Wang Y.X."/>
            <person name="Huang F.Q."/>
            <person name="Nogi Y."/>
            <person name="Pang S.J."/>
            <person name="Wang P.K."/>
            <person name="Lv J."/>
        </authorList>
    </citation>
    <scope>NUCLEOTIDE SEQUENCE [LARGE SCALE GENOMIC DNA]</scope>
    <source>
        <strain evidence="4">fig4</strain>
    </source>
</reference>
<dbReference type="AlphaFoldDB" id="A0A5B9DJL5"/>
<dbReference type="EMBL" id="CP041690">
    <property type="protein sequence ID" value="QEE19022.1"/>
    <property type="molecule type" value="Genomic_DNA"/>
</dbReference>
<dbReference type="KEGG" id="yti:FNA67_01995"/>
<organism evidence="3 4">
    <name type="scientific">Paradevosia tibetensis</name>
    <dbReference type="NCBI Taxonomy" id="1447062"/>
    <lineage>
        <taxon>Bacteria</taxon>
        <taxon>Pseudomonadati</taxon>
        <taxon>Pseudomonadota</taxon>
        <taxon>Alphaproteobacteria</taxon>
        <taxon>Hyphomicrobiales</taxon>
        <taxon>Devosiaceae</taxon>
        <taxon>Paradevosia</taxon>
    </lineage>
</organism>
<dbReference type="Gene3D" id="1.10.1740.10">
    <property type="match status" value="1"/>
</dbReference>